<comment type="caution">
    <text evidence="1">The sequence shown here is derived from an EMBL/GenBank/DDBJ whole genome shotgun (WGS) entry which is preliminary data.</text>
</comment>
<sequence length="392" mass="44505">MDTALQPAVVEADLGFSRPAEVIKDDGSRGLRRAVTRPVDQDFSSQFEYRRCQIRDLCGAGHPQPGLRSMGFETIDLRDREGLQSLLCDVKVAGEISDAQSRQLRRHLQGGVFRLSRGRCLKMLHVAPEGLVMRRGGPNGLKVDPHRSMTEMNHHDVALAIHGDQDVRGTPLRQIMRGFAPSMFNHRTPDGSNRWSPLTLVNLWIPLQQITRPLALMDRRTLNARKHQLRYALPTDTFLDRREDMRLNDIWAFLHDDEQRWYFHSHMNHQQAYVFDTLGEPHGSFTLPGENVAEHYYQLLLQLREQLAKGAALPIAMAKPPPLAETTAPLRKAIDSMASLVAHAPNDKSEQSTIDVWQARAGEAMDSVVRKSLEMRVVAMVLPDLWPFNRRS</sequence>
<organism evidence="1 2">
    <name type="scientific">Candidatus Marimicrobium litorale</name>
    <dbReference type="NCBI Taxonomy" id="2518991"/>
    <lineage>
        <taxon>Bacteria</taxon>
        <taxon>Pseudomonadati</taxon>
        <taxon>Pseudomonadota</taxon>
        <taxon>Gammaproteobacteria</taxon>
        <taxon>Cellvibrionales</taxon>
        <taxon>Halieaceae</taxon>
        <taxon>Marimicrobium</taxon>
    </lineage>
</organism>
<name>A0ABT3T417_9GAMM</name>
<dbReference type="Proteomes" id="UP001143304">
    <property type="component" value="Unassembled WGS sequence"/>
</dbReference>
<dbReference type="RefSeq" id="WP_279248748.1">
    <property type="nucleotide sequence ID" value="NZ_SHNO01000001.1"/>
</dbReference>
<evidence type="ECO:0000313" key="1">
    <source>
        <dbReference type="EMBL" id="MCX2977020.1"/>
    </source>
</evidence>
<keyword evidence="2" id="KW-1185">Reference proteome</keyword>
<evidence type="ECO:0000313" key="2">
    <source>
        <dbReference type="Proteomes" id="UP001143304"/>
    </source>
</evidence>
<protein>
    <submittedName>
        <fullName evidence="1">Uncharacterized protein</fullName>
    </submittedName>
</protein>
<dbReference type="EMBL" id="SHNO01000001">
    <property type="protein sequence ID" value="MCX2977020.1"/>
    <property type="molecule type" value="Genomic_DNA"/>
</dbReference>
<proteinExistence type="predicted"/>
<reference evidence="1" key="1">
    <citation type="submission" date="2019-02" db="EMBL/GenBank/DDBJ databases">
        <authorList>
            <person name="Li S.-H."/>
        </authorList>
    </citation>
    <scope>NUCLEOTIDE SEQUENCE</scope>
    <source>
        <strain evidence="1">IMCC11814</strain>
    </source>
</reference>
<gene>
    <name evidence="1" type="ORF">EYC82_06600</name>
</gene>
<accession>A0ABT3T417</accession>